<dbReference type="EMBL" id="HBIP01016536">
    <property type="protein sequence ID" value="CAE0494599.1"/>
    <property type="molecule type" value="Transcribed_RNA"/>
</dbReference>
<feature type="compositionally biased region" description="Low complexity" evidence="1">
    <location>
        <begin position="178"/>
        <end position="188"/>
    </location>
</feature>
<accession>A0A6S8JSY5</accession>
<dbReference type="EMBL" id="HBIP01016537">
    <property type="protein sequence ID" value="CAE0494600.1"/>
    <property type="molecule type" value="Transcribed_RNA"/>
</dbReference>
<feature type="compositionally biased region" description="Basic and acidic residues" evidence="1">
    <location>
        <begin position="58"/>
        <end position="68"/>
    </location>
</feature>
<protein>
    <submittedName>
        <fullName evidence="3">Uncharacterized protein</fullName>
    </submittedName>
</protein>
<keyword evidence="2" id="KW-1133">Transmembrane helix</keyword>
<evidence type="ECO:0000313" key="3">
    <source>
        <dbReference type="EMBL" id="CAE0494599.1"/>
    </source>
</evidence>
<feature type="region of interest" description="Disordered" evidence="1">
    <location>
        <begin position="162"/>
        <end position="205"/>
    </location>
</feature>
<keyword evidence="2" id="KW-0472">Membrane</keyword>
<dbReference type="AlphaFoldDB" id="A0A6S8JSY5"/>
<feature type="transmembrane region" description="Helical" evidence="2">
    <location>
        <begin position="294"/>
        <end position="312"/>
    </location>
</feature>
<feature type="region of interest" description="Disordered" evidence="1">
    <location>
        <begin position="1"/>
        <end position="27"/>
    </location>
</feature>
<organism evidence="3">
    <name type="scientific">Dunaliella tertiolecta</name>
    <name type="common">Green alga</name>
    <dbReference type="NCBI Taxonomy" id="3047"/>
    <lineage>
        <taxon>Eukaryota</taxon>
        <taxon>Viridiplantae</taxon>
        <taxon>Chlorophyta</taxon>
        <taxon>core chlorophytes</taxon>
        <taxon>Chlorophyceae</taxon>
        <taxon>CS clade</taxon>
        <taxon>Chlamydomonadales</taxon>
        <taxon>Dunaliellaceae</taxon>
        <taxon>Dunaliella</taxon>
    </lineage>
</organism>
<feature type="transmembrane region" description="Helical" evidence="2">
    <location>
        <begin position="263"/>
        <end position="282"/>
    </location>
</feature>
<gene>
    <name evidence="3" type="ORF">DTER00134_LOCUS9672</name>
    <name evidence="4" type="ORF">DTER00134_LOCUS9673</name>
</gene>
<reference evidence="3" key="1">
    <citation type="submission" date="2021-01" db="EMBL/GenBank/DDBJ databases">
        <authorList>
            <person name="Corre E."/>
            <person name="Pelletier E."/>
            <person name="Niang G."/>
            <person name="Scheremetjew M."/>
            <person name="Finn R."/>
            <person name="Kale V."/>
            <person name="Holt S."/>
            <person name="Cochrane G."/>
            <person name="Meng A."/>
            <person name="Brown T."/>
            <person name="Cohen L."/>
        </authorList>
    </citation>
    <scope>NUCLEOTIDE SEQUENCE</scope>
    <source>
        <strain evidence="3">CCMP1320</strain>
    </source>
</reference>
<feature type="compositionally biased region" description="Low complexity" evidence="1">
    <location>
        <begin position="44"/>
        <end position="54"/>
    </location>
</feature>
<feature type="compositionally biased region" description="Basic and acidic residues" evidence="1">
    <location>
        <begin position="165"/>
        <end position="177"/>
    </location>
</feature>
<name>A0A6S8JSY5_DUNTE</name>
<feature type="region of interest" description="Disordered" evidence="1">
    <location>
        <begin position="43"/>
        <end position="75"/>
    </location>
</feature>
<keyword evidence="2" id="KW-0812">Transmembrane</keyword>
<evidence type="ECO:0000313" key="4">
    <source>
        <dbReference type="EMBL" id="CAE0494600.1"/>
    </source>
</evidence>
<sequence>MHLAKPLGNSRGLSLRPRVSRSPFHQRRHQRCPCVAYSVSTDAQRLQQQQKQQQSTERGAHESSRPEEAVQVPSQGTASEYLASFGLLGLEGSAAHTAAAAAAQLSSTNGNGQVTNVSLAQQFLAGFEAGQDAAAGAQQQEQQQRINPPSNSAAQFLASFSNPSAREEQAQQGERQEGVAAAAAGATTEDAEEGDVASPSGGLEQSPFCFAAPEEGQEDVDPEKILFAQTVQGPDVGTKFFPYLRAEDAWAEFEKRLEADLQTVANTLLALFAVVSYWRGIWALLDHVFGDNPLGDFVCVLMGLGIIIYIRLTGLRIGSFWPSL</sequence>
<proteinExistence type="predicted"/>
<evidence type="ECO:0000256" key="1">
    <source>
        <dbReference type="SAM" id="MobiDB-lite"/>
    </source>
</evidence>
<evidence type="ECO:0000256" key="2">
    <source>
        <dbReference type="SAM" id="Phobius"/>
    </source>
</evidence>